<proteinExistence type="predicted"/>
<gene>
    <name evidence="2" type="ORF">EIK76_09205</name>
</gene>
<accession>A0A3P3QIQ9</accession>
<evidence type="ECO:0008006" key="4">
    <source>
        <dbReference type="Google" id="ProtNLM"/>
    </source>
</evidence>
<dbReference type="AlphaFoldDB" id="A0A3P3QIQ9"/>
<dbReference type="Proteomes" id="UP000276260">
    <property type="component" value="Unassembled WGS sequence"/>
</dbReference>
<keyword evidence="3" id="KW-1185">Reference proteome</keyword>
<dbReference type="EMBL" id="RRCF01000002">
    <property type="protein sequence ID" value="RRJ21054.1"/>
    <property type="molecule type" value="Genomic_DNA"/>
</dbReference>
<evidence type="ECO:0000313" key="3">
    <source>
        <dbReference type="Proteomes" id="UP000276260"/>
    </source>
</evidence>
<sequence>MKQLANRKVVSVVVISLCLGIFAHQHTASTTELCQAAVQADPAKPLAISSLCKPSQQSWFSWLQGNSRSTQFHFVDLLELLNRFDRRG</sequence>
<dbReference type="RefSeq" id="WP_046518613.1">
    <property type="nucleotide sequence ID" value="NZ_LAVS01000003.1"/>
</dbReference>
<keyword evidence="1" id="KW-0732">Signal</keyword>
<feature type="signal peptide" evidence="1">
    <location>
        <begin position="1"/>
        <end position="28"/>
    </location>
</feature>
<protein>
    <recommendedName>
        <fullName evidence="4">Secreted protein</fullName>
    </recommendedName>
</protein>
<dbReference type="OrthoDB" id="5772064at2"/>
<comment type="caution">
    <text evidence="2">The sequence shown here is derived from an EMBL/GenBank/DDBJ whole genome shotgun (WGS) entry which is preliminary data.</text>
</comment>
<organism evidence="2 3">
    <name type="scientific">Rheinheimera mesophila</name>
    <dbReference type="NCBI Taxonomy" id="1547515"/>
    <lineage>
        <taxon>Bacteria</taxon>
        <taxon>Pseudomonadati</taxon>
        <taxon>Pseudomonadota</taxon>
        <taxon>Gammaproteobacteria</taxon>
        <taxon>Chromatiales</taxon>
        <taxon>Chromatiaceae</taxon>
        <taxon>Rheinheimera</taxon>
    </lineage>
</organism>
<feature type="chain" id="PRO_5018538140" description="Secreted protein" evidence="1">
    <location>
        <begin position="29"/>
        <end position="88"/>
    </location>
</feature>
<name>A0A3P3QIQ9_9GAMM</name>
<reference evidence="2 3" key="1">
    <citation type="submission" date="2018-11" db="EMBL/GenBank/DDBJ databases">
        <title>Draft genome analysis of Rheinheimera mesophila isolated from an industrial waste site.</title>
        <authorList>
            <person name="Yu Q."/>
            <person name="Qi Y."/>
            <person name="Zhang H."/>
            <person name="Lu Y."/>
            <person name="Pu J."/>
        </authorList>
    </citation>
    <scope>NUCLEOTIDE SEQUENCE [LARGE SCALE GENOMIC DNA]</scope>
    <source>
        <strain evidence="2 3">IITR13</strain>
    </source>
</reference>
<evidence type="ECO:0000256" key="1">
    <source>
        <dbReference type="SAM" id="SignalP"/>
    </source>
</evidence>
<evidence type="ECO:0000313" key="2">
    <source>
        <dbReference type="EMBL" id="RRJ21054.1"/>
    </source>
</evidence>